<dbReference type="PANTHER" id="PTHR28199">
    <property type="entry name" value="PROCESSING OF GAS1 AND ALP PROTEIN 2"/>
    <property type="match status" value="1"/>
</dbReference>
<organism evidence="1 2">
    <name type="scientific">Saccharomycodes ludwigii</name>
    <dbReference type="NCBI Taxonomy" id="36035"/>
    <lineage>
        <taxon>Eukaryota</taxon>
        <taxon>Fungi</taxon>
        <taxon>Dikarya</taxon>
        <taxon>Ascomycota</taxon>
        <taxon>Saccharomycotina</taxon>
        <taxon>Saccharomycetes</taxon>
        <taxon>Saccharomycodales</taxon>
        <taxon>Saccharomycodaceae</taxon>
        <taxon>Saccharomycodes</taxon>
    </lineage>
</organism>
<dbReference type="GO" id="GO:0015031">
    <property type="term" value="P:protein transport"/>
    <property type="evidence" value="ECO:0007669"/>
    <property type="project" value="TreeGrafter"/>
</dbReference>
<dbReference type="Pfam" id="PF07543">
    <property type="entry name" value="PGA2"/>
    <property type="match status" value="1"/>
</dbReference>
<sequence length="129" mass="15100">MNAIFDKVSSNIYDTFADIDARKGLRLLVIVCGYIVFRTIAQRELTKKQLKQQNEIREKELLEKRQDKLVDDPLNDAVTSSFGFGKKTRKRVQHQQKILEERLEARLEEMKKYQGNNNDDDDIADLLVE</sequence>
<name>A0A376B3Y0_9ASCO</name>
<dbReference type="OrthoDB" id="4227028at2759"/>
<accession>A0A376B3Y0</accession>
<keyword evidence="2" id="KW-1185">Reference proteome</keyword>
<dbReference type="InterPro" id="IPR011431">
    <property type="entry name" value="Trafficking_Pga2"/>
</dbReference>
<evidence type="ECO:0000313" key="1">
    <source>
        <dbReference type="EMBL" id="SSD59383.1"/>
    </source>
</evidence>
<dbReference type="Proteomes" id="UP000262825">
    <property type="component" value="Unassembled WGS sequence"/>
</dbReference>
<dbReference type="EMBL" id="UFAJ01000132">
    <property type="protein sequence ID" value="SSD59383.1"/>
    <property type="molecule type" value="Genomic_DNA"/>
</dbReference>
<dbReference type="VEuPathDB" id="FungiDB:SCODWIG_01144"/>
<proteinExistence type="predicted"/>
<reference evidence="2" key="1">
    <citation type="submission" date="2018-06" db="EMBL/GenBank/DDBJ databases">
        <authorList>
            <person name="Guldener U."/>
        </authorList>
    </citation>
    <scope>NUCLEOTIDE SEQUENCE [LARGE SCALE GENOMIC DNA]</scope>
    <source>
        <strain evidence="2">UTAD17</strain>
    </source>
</reference>
<gene>
    <name evidence="1" type="ORF">SCODWIG_01144</name>
</gene>
<protein>
    <submittedName>
        <fullName evidence="1">Related to Processing of GAS1 and ALP protein 2</fullName>
    </submittedName>
</protein>
<dbReference type="AlphaFoldDB" id="A0A376B3Y0"/>
<dbReference type="PANTHER" id="PTHR28199:SF1">
    <property type="entry name" value="PROCESSING OF GAS1 AND ALP PROTEIN 2"/>
    <property type="match status" value="1"/>
</dbReference>
<evidence type="ECO:0000313" key="2">
    <source>
        <dbReference type="Proteomes" id="UP000262825"/>
    </source>
</evidence>